<dbReference type="Gene3D" id="1.20.1280.50">
    <property type="match status" value="1"/>
</dbReference>
<dbReference type="InterPro" id="IPR036047">
    <property type="entry name" value="F-box-like_dom_sf"/>
</dbReference>
<feature type="region of interest" description="Disordered" evidence="1">
    <location>
        <begin position="1"/>
        <end position="27"/>
    </location>
</feature>
<sequence length="318" mass="36504">MDSVPEDTNKPFQEYPSKRSTTYDATGEDRISNLPDSVICHILRFLPTKNAVATAILSKSWETLFASIHDSVLHFDDSVLLHPEQASDSNMLDRKTSFTSFVCRVLNVILRDAMHIDAFFLSCEQEYDDDHINAWISEALSRNVESLHLNMTMKNADLLLRSYPVKNLNTVRLAHIEISLNEEQLIVELEENGLNFYKTVAELVVACSNVDHLWLSKETITGFYDEEGSYECFKEWIHGKEPVCSSLHLKKIELWEFSGEEDEVKLVEYFLTNAKVLEQIEICSSLSLEKVVKISNRLMSFKSFKGYSKTCQIQFHPS</sequence>
<gene>
    <name evidence="3" type="ORF">RJ639_047257</name>
</gene>
<accession>A0AA88W534</accession>
<evidence type="ECO:0000313" key="3">
    <source>
        <dbReference type="EMBL" id="KAK3021266.1"/>
    </source>
</evidence>
<dbReference type="Pfam" id="PF00646">
    <property type="entry name" value="F-box"/>
    <property type="match status" value="1"/>
</dbReference>
<name>A0AA88W534_9ASTE</name>
<dbReference type="InterPro" id="IPR006566">
    <property type="entry name" value="FBD"/>
</dbReference>
<dbReference type="InterPro" id="IPR053781">
    <property type="entry name" value="F-box_AtFBL13-like"/>
</dbReference>
<feature type="domain" description="F-box" evidence="2">
    <location>
        <begin position="28"/>
        <end position="75"/>
    </location>
</feature>
<dbReference type="PANTHER" id="PTHR31293">
    <property type="entry name" value="RNI-LIKE SUPERFAMILY PROTEIN"/>
    <property type="match status" value="1"/>
</dbReference>
<dbReference type="CDD" id="cd22160">
    <property type="entry name" value="F-box_AtFBL13-like"/>
    <property type="match status" value="1"/>
</dbReference>
<comment type="caution">
    <text evidence="3">The sequence shown here is derived from an EMBL/GenBank/DDBJ whole genome shotgun (WGS) entry which is preliminary data.</text>
</comment>
<dbReference type="EMBL" id="JAVXUP010000768">
    <property type="protein sequence ID" value="KAK3021266.1"/>
    <property type="molecule type" value="Genomic_DNA"/>
</dbReference>
<dbReference type="AlphaFoldDB" id="A0AA88W534"/>
<reference evidence="3" key="1">
    <citation type="submission" date="2022-12" db="EMBL/GenBank/DDBJ databases">
        <title>Draft genome assemblies for two species of Escallonia (Escalloniales).</title>
        <authorList>
            <person name="Chanderbali A."/>
            <person name="Dervinis C."/>
            <person name="Anghel I."/>
            <person name="Soltis D."/>
            <person name="Soltis P."/>
            <person name="Zapata F."/>
        </authorList>
    </citation>
    <scope>NUCLEOTIDE SEQUENCE</scope>
    <source>
        <strain evidence="3">UCBG64.0493</strain>
        <tissue evidence="3">Leaf</tissue>
    </source>
</reference>
<evidence type="ECO:0000313" key="4">
    <source>
        <dbReference type="Proteomes" id="UP001188597"/>
    </source>
</evidence>
<evidence type="ECO:0000256" key="1">
    <source>
        <dbReference type="SAM" id="MobiDB-lite"/>
    </source>
</evidence>
<proteinExistence type="predicted"/>
<evidence type="ECO:0000259" key="2">
    <source>
        <dbReference type="PROSITE" id="PS50181"/>
    </source>
</evidence>
<protein>
    <recommendedName>
        <fullName evidence="2">F-box domain-containing protein</fullName>
    </recommendedName>
</protein>
<dbReference type="InterPro" id="IPR055294">
    <property type="entry name" value="FBL60-like"/>
</dbReference>
<dbReference type="Proteomes" id="UP001188597">
    <property type="component" value="Unassembled WGS sequence"/>
</dbReference>
<dbReference type="SUPFAM" id="SSF81383">
    <property type="entry name" value="F-box domain"/>
    <property type="match status" value="1"/>
</dbReference>
<dbReference type="SMART" id="SM00579">
    <property type="entry name" value="FBD"/>
    <property type="match status" value="1"/>
</dbReference>
<dbReference type="PANTHER" id="PTHR31293:SF12">
    <property type="entry name" value="RNI-LIKE SUPERFAMILY PROTEIN"/>
    <property type="match status" value="1"/>
</dbReference>
<dbReference type="Pfam" id="PF08387">
    <property type="entry name" value="FBD"/>
    <property type="match status" value="1"/>
</dbReference>
<keyword evidence="4" id="KW-1185">Reference proteome</keyword>
<organism evidence="3 4">
    <name type="scientific">Escallonia herrerae</name>
    <dbReference type="NCBI Taxonomy" id="1293975"/>
    <lineage>
        <taxon>Eukaryota</taxon>
        <taxon>Viridiplantae</taxon>
        <taxon>Streptophyta</taxon>
        <taxon>Embryophyta</taxon>
        <taxon>Tracheophyta</taxon>
        <taxon>Spermatophyta</taxon>
        <taxon>Magnoliopsida</taxon>
        <taxon>eudicotyledons</taxon>
        <taxon>Gunneridae</taxon>
        <taxon>Pentapetalae</taxon>
        <taxon>asterids</taxon>
        <taxon>campanulids</taxon>
        <taxon>Escalloniales</taxon>
        <taxon>Escalloniaceae</taxon>
        <taxon>Escallonia</taxon>
    </lineage>
</organism>
<dbReference type="InterPro" id="IPR001810">
    <property type="entry name" value="F-box_dom"/>
</dbReference>
<dbReference type="PROSITE" id="PS50181">
    <property type="entry name" value="FBOX"/>
    <property type="match status" value="1"/>
</dbReference>